<feature type="domain" description="HTH tetR-type" evidence="3">
    <location>
        <begin position="1"/>
        <end position="59"/>
    </location>
</feature>
<keyword evidence="5" id="KW-1185">Reference proteome</keyword>
<dbReference type="AlphaFoldDB" id="A0A7X0SLE0"/>
<dbReference type="Pfam" id="PF00440">
    <property type="entry name" value="TetR_N"/>
    <property type="match status" value="1"/>
</dbReference>
<dbReference type="Proteomes" id="UP000564644">
    <property type="component" value="Unassembled WGS sequence"/>
</dbReference>
<name>A0A7X0SLE0_9BACL</name>
<sequence length="76" mass="9057">MKRKWLEEGFSLWGERGAGFLTIDTLTSRLGVTKGSFYHHFQNWQNYKENLLSSYENERTLKIFDVTTSQNLMLHR</sequence>
<dbReference type="EMBL" id="JACJVO010000017">
    <property type="protein sequence ID" value="MBB6732148.1"/>
    <property type="molecule type" value="Genomic_DNA"/>
</dbReference>
<evidence type="ECO:0000313" key="5">
    <source>
        <dbReference type="Proteomes" id="UP000564644"/>
    </source>
</evidence>
<dbReference type="InterPro" id="IPR009057">
    <property type="entry name" value="Homeodomain-like_sf"/>
</dbReference>
<accession>A0A7X0SLE0</accession>
<feature type="DNA-binding region" description="H-T-H motif" evidence="2">
    <location>
        <begin position="22"/>
        <end position="41"/>
    </location>
</feature>
<evidence type="ECO:0000256" key="1">
    <source>
        <dbReference type="ARBA" id="ARBA00023125"/>
    </source>
</evidence>
<dbReference type="Gene3D" id="1.10.357.10">
    <property type="entry name" value="Tetracycline Repressor, domain 2"/>
    <property type="match status" value="1"/>
</dbReference>
<proteinExistence type="predicted"/>
<gene>
    <name evidence="4" type="ORF">H7C18_14600</name>
</gene>
<protein>
    <submittedName>
        <fullName evidence="4">TetR/AcrR family transcriptional regulator</fullName>
    </submittedName>
</protein>
<evidence type="ECO:0000259" key="3">
    <source>
        <dbReference type="PROSITE" id="PS50977"/>
    </source>
</evidence>
<organism evidence="4 5">
    <name type="scientific">Cohnella zeiphila</name>
    <dbReference type="NCBI Taxonomy" id="2761120"/>
    <lineage>
        <taxon>Bacteria</taxon>
        <taxon>Bacillati</taxon>
        <taxon>Bacillota</taxon>
        <taxon>Bacilli</taxon>
        <taxon>Bacillales</taxon>
        <taxon>Paenibacillaceae</taxon>
        <taxon>Cohnella</taxon>
    </lineage>
</organism>
<keyword evidence="1 2" id="KW-0238">DNA-binding</keyword>
<evidence type="ECO:0000313" key="4">
    <source>
        <dbReference type="EMBL" id="MBB6732148.1"/>
    </source>
</evidence>
<evidence type="ECO:0000256" key="2">
    <source>
        <dbReference type="PROSITE-ProRule" id="PRU00335"/>
    </source>
</evidence>
<dbReference type="PROSITE" id="PS50977">
    <property type="entry name" value="HTH_TETR_2"/>
    <property type="match status" value="1"/>
</dbReference>
<reference evidence="4 5" key="1">
    <citation type="submission" date="2020-08" db="EMBL/GenBank/DDBJ databases">
        <title>Cohnella phylogeny.</title>
        <authorList>
            <person name="Dunlap C."/>
        </authorList>
    </citation>
    <scope>NUCLEOTIDE SEQUENCE [LARGE SCALE GENOMIC DNA]</scope>
    <source>
        <strain evidence="4 5">CBP 2801</strain>
    </source>
</reference>
<dbReference type="GO" id="GO:0003677">
    <property type="term" value="F:DNA binding"/>
    <property type="evidence" value="ECO:0007669"/>
    <property type="project" value="UniProtKB-UniRule"/>
</dbReference>
<dbReference type="RefSeq" id="WP_185129811.1">
    <property type="nucleotide sequence ID" value="NZ_JACJVO010000017.1"/>
</dbReference>
<dbReference type="InterPro" id="IPR001647">
    <property type="entry name" value="HTH_TetR"/>
</dbReference>
<dbReference type="SUPFAM" id="SSF46689">
    <property type="entry name" value="Homeodomain-like"/>
    <property type="match status" value="1"/>
</dbReference>
<comment type="caution">
    <text evidence="4">The sequence shown here is derived from an EMBL/GenBank/DDBJ whole genome shotgun (WGS) entry which is preliminary data.</text>
</comment>